<keyword evidence="3" id="KW-0479">Metal-binding</keyword>
<evidence type="ECO:0000259" key="12">
    <source>
        <dbReference type="PROSITE" id="PS51867"/>
    </source>
</evidence>
<comment type="caution">
    <text evidence="13">The sequence shown here is derived from an EMBL/GenBank/DDBJ whole genome shotgun (WGS) entry which is preliminary data.</text>
</comment>
<feature type="compositionally biased region" description="Basic and acidic residues" evidence="10">
    <location>
        <begin position="1348"/>
        <end position="1359"/>
    </location>
</feature>
<dbReference type="InterPro" id="IPR037683">
    <property type="entry name" value="Rmd5_dRing"/>
</dbReference>
<dbReference type="PANTHER" id="PTHR12170:SF3">
    <property type="entry name" value="GH10162P"/>
    <property type="match status" value="1"/>
</dbReference>
<dbReference type="FunFam" id="3.30.40.10:FF:000143">
    <property type="entry name" value="Regulator of gluconeogenesis Rmd5"/>
    <property type="match status" value="1"/>
</dbReference>
<dbReference type="PROSITE" id="PS50897">
    <property type="entry name" value="CTLH"/>
    <property type="match status" value="1"/>
</dbReference>
<evidence type="ECO:0000256" key="2">
    <source>
        <dbReference type="ARBA" id="ARBA00022490"/>
    </source>
</evidence>
<evidence type="ECO:0000256" key="4">
    <source>
        <dbReference type="ARBA" id="ARBA00022771"/>
    </source>
</evidence>
<feature type="region of interest" description="Disordered" evidence="10">
    <location>
        <begin position="454"/>
        <end position="581"/>
    </location>
</feature>
<feature type="compositionally biased region" description="Polar residues" evidence="10">
    <location>
        <begin position="1310"/>
        <end position="1323"/>
    </location>
</feature>
<dbReference type="InterPro" id="IPR044063">
    <property type="entry name" value="ZF_RING_GID"/>
</dbReference>
<evidence type="ECO:0000313" key="13">
    <source>
        <dbReference type="EMBL" id="KAI0306384.1"/>
    </source>
</evidence>
<evidence type="ECO:0000256" key="5">
    <source>
        <dbReference type="ARBA" id="ARBA00022833"/>
    </source>
</evidence>
<feature type="zinc finger region" description="RING-Gid-type" evidence="9">
    <location>
        <begin position="333"/>
        <end position="379"/>
    </location>
</feature>
<dbReference type="GO" id="GO:0005737">
    <property type="term" value="C:cytoplasm"/>
    <property type="evidence" value="ECO:0007669"/>
    <property type="project" value="UniProtKB-SubCell"/>
</dbReference>
<dbReference type="GO" id="GO:0008270">
    <property type="term" value="F:zinc ion binding"/>
    <property type="evidence" value="ECO:0007669"/>
    <property type="project" value="UniProtKB-KW"/>
</dbReference>
<dbReference type="PROSITE" id="PS51867">
    <property type="entry name" value="ZF_RING_GID"/>
    <property type="match status" value="1"/>
</dbReference>
<evidence type="ECO:0000256" key="6">
    <source>
        <dbReference type="ARBA" id="ARBA00061136"/>
    </source>
</evidence>
<evidence type="ECO:0000313" key="14">
    <source>
        <dbReference type="Proteomes" id="UP001203297"/>
    </source>
</evidence>
<dbReference type="GO" id="GO:0043161">
    <property type="term" value="P:proteasome-mediated ubiquitin-dependent protein catabolic process"/>
    <property type="evidence" value="ECO:0007669"/>
    <property type="project" value="InterPro"/>
</dbReference>
<dbReference type="InterPro" id="IPR006595">
    <property type="entry name" value="CTLH_C"/>
</dbReference>
<comment type="similarity">
    <text evidence="6">Belongs to the RMD5/GID2 family.</text>
</comment>
<name>A0AAD4MAP3_9AGAM</name>
<feature type="region of interest" description="Disordered" evidence="10">
    <location>
        <begin position="593"/>
        <end position="624"/>
    </location>
</feature>
<gene>
    <name evidence="13" type="ORF">B0F90DRAFT_1814293</name>
</gene>
<dbReference type="CDD" id="cd16652">
    <property type="entry name" value="dRING_Rmd5p-like"/>
    <property type="match status" value="1"/>
</dbReference>
<dbReference type="GO" id="GO:0061630">
    <property type="term" value="F:ubiquitin protein ligase activity"/>
    <property type="evidence" value="ECO:0007669"/>
    <property type="project" value="InterPro"/>
</dbReference>
<feature type="compositionally biased region" description="Basic and acidic residues" evidence="10">
    <location>
        <begin position="504"/>
        <end position="520"/>
    </location>
</feature>
<feature type="domain" description="CTLH" evidence="11">
    <location>
        <begin position="148"/>
        <end position="205"/>
    </location>
</feature>
<dbReference type="GO" id="GO:0005634">
    <property type="term" value="C:nucleus"/>
    <property type="evidence" value="ECO:0007669"/>
    <property type="project" value="TreeGrafter"/>
</dbReference>
<keyword evidence="14" id="KW-1185">Reference proteome</keyword>
<organism evidence="13 14">
    <name type="scientific">Multifurca ochricompacta</name>
    <dbReference type="NCBI Taxonomy" id="376703"/>
    <lineage>
        <taxon>Eukaryota</taxon>
        <taxon>Fungi</taxon>
        <taxon>Dikarya</taxon>
        <taxon>Basidiomycota</taxon>
        <taxon>Agaricomycotina</taxon>
        <taxon>Agaricomycetes</taxon>
        <taxon>Russulales</taxon>
        <taxon>Russulaceae</taxon>
        <taxon>Multifurca</taxon>
    </lineage>
</organism>
<evidence type="ECO:0000256" key="10">
    <source>
        <dbReference type="SAM" id="MobiDB-lite"/>
    </source>
</evidence>
<protein>
    <recommendedName>
        <fullName evidence="8">GID complex catalytic subunit 2</fullName>
    </recommendedName>
    <alternativeName>
        <fullName evidence="7">Glucose-induced degradation protein 2</fullName>
    </alternativeName>
</protein>
<dbReference type="Pfam" id="PF10607">
    <property type="entry name" value="CTLH"/>
    <property type="match status" value="1"/>
</dbReference>
<feature type="region of interest" description="Disordered" evidence="10">
    <location>
        <begin position="1270"/>
        <end position="1371"/>
    </location>
</feature>
<feature type="compositionally biased region" description="Polar residues" evidence="10">
    <location>
        <begin position="544"/>
        <end position="557"/>
    </location>
</feature>
<dbReference type="SMART" id="SM00668">
    <property type="entry name" value="CTLH"/>
    <property type="match status" value="1"/>
</dbReference>
<dbReference type="PANTHER" id="PTHR12170">
    <property type="entry name" value="MACROPHAGE ERYTHROBLAST ATTACHER-RELATED"/>
    <property type="match status" value="1"/>
</dbReference>
<feature type="domain" description="RING-Gid-type" evidence="12">
    <location>
        <begin position="333"/>
        <end position="379"/>
    </location>
</feature>
<keyword evidence="4 9" id="KW-0863">Zinc-finger</keyword>
<sequence>MDAALKELDKLQKLTSDVPAMGKSKTPAIQDSLNSLLQTLYAQKKRLEAGLTSEAELVTLARAVEARKKEIDERQKEIYNSLARYGKALDKKFTTPLPTYEPLFASKDAQSALEHVIAMHFLRTGRFSTAETFIQEFSVDLPTERQSQFVALYRILVALRNKDIKPALEWVELNRDFLQSRSSSLEFYLHRSEYLRLLLMPEPSEQSSAIQYATRYLQPFFSAHTAEFKRLMTCLIFLPKKRMQTSPYEDLTSDTIHVDLENMFATEFSASLGMSKQPPLRVVGDIGGGGALAKIEKGRKIMRERKSEWSQTDQLPIEIPLPAENRYHSIFACPVSKDQSTEQNPPMMMNCGHVVSKDSLQKLSKANGRVKSSELARLTVDEIEFLDAVINRAPPSATTFIHIFKAYNDVISEYGLDAENEVEYYKKLLKIGTLKGENWASKWRAVKMQNGYITSSSAPPRTKLHPLKATPTVPKTHTLPPKVAPITPHPQSSTTRLLQRLKGLQHERPVEPSESAHDDLLSQTDITDTRTDSPPSVVALQARGRSSSEFTVTSNSLGLDVGPVPSYPPSSTLAPGKPTGLRWLEQDSDIEKSQVLHPLPSSSAPRRRLADLRAPKQPPADEDDAWNKIRVAQDEQSADHFRDMRLLQRSFDVWKQGYDWVTATTTQIAHARDTFVLRVALHKWSSALSRQREHAAHADARANAYRLKAVFMLWHERLQGRRKAAWRADMRMRMQTVRSLREAALRRDVWARWRQLYQSRLLQQRLAARLIERSFERWKGRLREMDAMRERADEFAVTKEGEVVDRCWDSWVRASELKSAERIIAERVGARVVKESIAFWRQRTHEHQRADALHDATVKRSAFNRWKGVHNRYWLWNDELTGKSPAKKSAFKILDFFGGLGGLEETPTAQGDLEGLATLPRLFLPSALKPCRLFGPPVWHKRLATQQGAHTFAVQYANAQLQFRLLFKWRVQLRASLKLFRQAKIANKYFVMRRALMIWVDKAEERGRQKRLREWNKGRAGKLFAGWKEKALRLRRHRLAELEIQKRIDARALKDVLSRWTNRVIAVKLRELEVVQQKDKAIVLSAFCKWKKVCIRHAEELSLMESYQDVKREENMRRMFYKWLTAARKVRHKRVKLQEREVEMRRIQLEAAWDKWRGRFQTENLLPLEETFILQSRNVAMYRAFAIWRSKTGSLPAVHFHASHVRAKFWRIWRNGMPRALRARQAREMDKKAVFSRVLEKWLQVYRTKVALRAVARARQMRLPTSYKPILAHRPTPMPPRSRNIFLPSTPVRPPSPDVATAKEMDRATPSISQSKPRASLLTSRRPHDRHHLPDVTPVRPKFSTRSMDAREDGHREPSPARSVMSQPQSAVAIEAHTNLWAELKDIRRRSRTPTVPARMTSGSP</sequence>
<dbReference type="Proteomes" id="UP001203297">
    <property type="component" value="Unassembled WGS sequence"/>
</dbReference>
<keyword evidence="5" id="KW-0862">Zinc</keyword>
<evidence type="ECO:0000256" key="9">
    <source>
        <dbReference type="PROSITE-ProRule" id="PRU01215"/>
    </source>
</evidence>
<evidence type="ECO:0000259" key="11">
    <source>
        <dbReference type="PROSITE" id="PS50897"/>
    </source>
</evidence>
<dbReference type="GO" id="GO:0034657">
    <property type="term" value="C:GID complex"/>
    <property type="evidence" value="ECO:0007669"/>
    <property type="project" value="TreeGrafter"/>
</dbReference>
<evidence type="ECO:0000256" key="1">
    <source>
        <dbReference type="ARBA" id="ARBA00004496"/>
    </source>
</evidence>
<keyword evidence="2" id="KW-0963">Cytoplasm</keyword>
<evidence type="ECO:0000256" key="3">
    <source>
        <dbReference type="ARBA" id="ARBA00022723"/>
    </source>
</evidence>
<proteinExistence type="inferred from homology"/>
<comment type="subcellular location">
    <subcellularLocation>
        <location evidence="1">Cytoplasm</location>
    </subcellularLocation>
</comment>
<accession>A0AAD4MAP3</accession>
<dbReference type="InterPro" id="IPR024964">
    <property type="entry name" value="CTLH/CRA"/>
</dbReference>
<dbReference type="EMBL" id="WTXG01000003">
    <property type="protein sequence ID" value="KAI0306384.1"/>
    <property type="molecule type" value="Genomic_DNA"/>
</dbReference>
<feature type="region of interest" description="Disordered" evidence="10">
    <location>
        <begin position="1385"/>
        <end position="1405"/>
    </location>
</feature>
<evidence type="ECO:0000256" key="7">
    <source>
        <dbReference type="ARBA" id="ARBA00075398"/>
    </source>
</evidence>
<evidence type="ECO:0000256" key="8">
    <source>
        <dbReference type="ARBA" id="ARBA00080744"/>
    </source>
</evidence>
<dbReference type="InterPro" id="IPR045098">
    <property type="entry name" value="Fyv10_fam"/>
</dbReference>
<reference evidence="13" key="1">
    <citation type="journal article" date="2022" name="New Phytol.">
        <title>Evolutionary transition to the ectomycorrhizal habit in the genomes of a hyperdiverse lineage of mushroom-forming fungi.</title>
        <authorList>
            <person name="Looney B."/>
            <person name="Miyauchi S."/>
            <person name="Morin E."/>
            <person name="Drula E."/>
            <person name="Courty P.E."/>
            <person name="Kohler A."/>
            <person name="Kuo A."/>
            <person name="LaButti K."/>
            <person name="Pangilinan J."/>
            <person name="Lipzen A."/>
            <person name="Riley R."/>
            <person name="Andreopoulos W."/>
            <person name="He G."/>
            <person name="Johnson J."/>
            <person name="Nolan M."/>
            <person name="Tritt A."/>
            <person name="Barry K.W."/>
            <person name="Grigoriev I.V."/>
            <person name="Nagy L.G."/>
            <person name="Hibbett D."/>
            <person name="Henrissat B."/>
            <person name="Matheny P.B."/>
            <person name="Labbe J."/>
            <person name="Martin F.M."/>
        </authorList>
    </citation>
    <scope>NUCLEOTIDE SEQUENCE</scope>
    <source>
        <strain evidence="13">BPL690</strain>
    </source>
</reference>